<dbReference type="CDD" id="cd06422">
    <property type="entry name" value="NTP_transferase_like_1"/>
    <property type="match status" value="1"/>
</dbReference>
<dbReference type="Proteomes" id="UP001528823">
    <property type="component" value="Unassembled WGS sequence"/>
</dbReference>
<dbReference type="Pfam" id="PF00483">
    <property type="entry name" value="NTP_transferase"/>
    <property type="match status" value="1"/>
</dbReference>
<evidence type="ECO:0000313" key="3">
    <source>
        <dbReference type="Proteomes" id="UP001528823"/>
    </source>
</evidence>
<dbReference type="EMBL" id="JAPMOU010000018">
    <property type="protein sequence ID" value="MDE1463215.1"/>
    <property type="molecule type" value="Genomic_DNA"/>
</dbReference>
<dbReference type="InterPro" id="IPR029044">
    <property type="entry name" value="Nucleotide-diphossugar_trans"/>
</dbReference>
<dbReference type="PANTHER" id="PTHR22572">
    <property type="entry name" value="SUGAR-1-PHOSPHATE GUANYL TRANSFERASE"/>
    <property type="match status" value="1"/>
</dbReference>
<dbReference type="InterPro" id="IPR050486">
    <property type="entry name" value="Mannose-1P_guanyltransferase"/>
</dbReference>
<feature type="domain" description="Nucleotidyl transferase" evidence="1">
    <location>
        <begin position="2"/>
        <end position="117"/>
    </location>
</feature>
<protein>
    <submittedName>
        <fullName evidence="2">Nucleotidyltransferase family protein</fullName>
    </submittedName>
</protein>
<sequence length="230" mass="25222">MKAIILAAGLGTRMRPLTLKTPKPLLPVLGKPLIEYQLERLAEAGISQLVINHAYLGEQIESYLKDGRRWGVNISYSPEPEPLETAGGIAHALSLLGDDPFIAINSDIWCNYPLEQLRLPKNKLAHLVLVDNPGHNVMGDFSLMNGLVTLESKAQRFTFAGISVLSPALFNNLPQPKWPLAPVLKEAIGQGLVSGEQYHGYWLDVGTPERLKQLENDLVAKTAIVEKSSS</sequence>
<accession>A0ABT5UAL4</accession>
<dbReference type="SUPFAM" id="SSF53448">
    <property type="entry name" value="Nucleotide-diphospho-sugar transferases"/>
    <property type="match status" value="1"/>
</dbReference>
<dbReference type="InterPro" id="IPR054790">
    <property type="entry name" value="MurU"/>
</dbReference>
<gene>
    <name evidence="2" type="ORF">ORQ98_14710</name>
</gene>
<keyword evidence="3" id="KW-1185">Reference proteome</keyword>
<dbReference type="NCBIfam" id="NF045761">
    <property type="entry name" value="NAMPUrTaseMurU"/>
    <property type="match status" value="1"/>
</dbReference>
<evidence type="ECO:0000313" key="2">
    <source>
        <dbReference type="EMBL" id="MDE1463215.1"/>
    </source>
</evidence>
<dbReference type="RefSeq" id="WP_274689557.1">
    <property type="nucleotide sequence ID" value="NZ_JAPMOU010000018.1"/>
</dbReference>
<evidence type="ECO:0000259" key="1">
    <source>
        <dbReference type="Pfam" id="PF00483"/>
    </source>
</evidence>
<dbReference type="Gene3D" id="3.90.550.10">
    <property type="entry name" value="Spore Coat Polysaccharide Biosynthesis Protein SpsA, Chain A"/>
    <property type="match status" value="1"/>
</dbReference>
<dbReference type="InterPro" id="IPR005835">
    <property type="entry name" value="NTP_transferase_dom"/>
</dbReference>
<reference evidence="2 3" key="1">
    <citation type="submission" date="2022-11" db="EMBL/GenBank/DDBJ databases">
        <title>Spartinivicinus poritis sp. nov., isolated from scleractinian coral Porites lutea.</title>
        <authorList>
            <person name="Zhang G."/>
            <person name="Cai L."/>
            <person name="Wei Q."/>
        </authorList>
    </citation>
    <scope>NUCLEOTIDE SEQUENCE [LARGE SCALE GENOMIC DNA]</scope>
    <source>
        <strain evidence="2 3">A2-2</strain>
    </source>
</reference>
<organism evidence="2 3">
    <name type="scientific">Spartinivicinus poritis</name>
    <dbReference type="NCBI Taxonomy" id="2994640"/>
    <lineage>
        <taxon>Bacteria</taxon>
        <taxon>Pseudomonadati</taxon>
        <taxon>Pseudomonadota</taxon>
        <taxon>Gammaproteobacteria</taxon>
        <taxon>Oceanospirillales</taxon>
        <taxon>Zooshikellaceae</taxon>
        <taxon>Spartinivicinus</taxon>
    </lineage>
</organism>
<name>A0ABT5UAL4_9GAMM</name>
<comment type="caution">
    <text evidence="2">The sequence shown here is derived from an EMBL/GenBank/DDBJ whole genome shotgun (WGS) entry which is preliminary data.</text>
</comment>
<proteinExistence type="predicted"/>